<evidence type="ECO:0000313" key="4">
    <source>
        <dbReference type="Proteomes" id="UP000218767"/>
    </source>
</evidence>
<feature type="domain" description="DUF6644" evidence="2">
    <location>
        <begin position="31"/>
        <end position="164"/>
    </location>
</feature>
<protein>
    <recommendedName>
        <fullName evidence="2">DUF6644 domain-containing protein</fullName>
    </recommendedName>
</protein>
<evidence type="ECO:0000313" key="3">
    <source>
        <dbReference type="EMBL" id="PCI75656.1"/>
    </source>
</evidence>
<organism evidence="3 4">
    <name type="scientific">SAR86 cluster bacterium</name>
    <dbReference type="NCBI Taxonomy" id="2030880"/>
    <lineage>
        <taxon>Bacteria</taxon>
        <taxon>Pseudomonadati</taxon>
        <taxon>Pseudomonadota</taxon>
        <taxon>Gammaproteobacteria</taxon>
        <taxon>SAR86 cluster</taxon>
    </lineage>
</organism>
<dbReference type="InterPro" id="IPR046586">
    <property type="entry name" value="DUF6644"/>
</dbReference>
<dbReference type="AlphaFoldDB" id="A0A2A4WZJ6"/>
<evidence type="ECO:0000256" key="1">
    <source>
        <dbReference type="SAM" id="Phobius"/>
    </source>
</evidence>
<keyword evidence="1" id="KW-0812">Transmembrane</keyword>
<keyword evidence="1" id="KW-0472">Membrane</keyword>
<feature type="transmembrane region" description="Helical" evidence="1">
    <location>
        <begin position="28"/>
        <end position="50"/>
    </location>
</feature>
<dbReference type="Proteomes" id="UP000218767">
    <property type="component" value="Unassembled WGS sequence"/>
</dbReference>
<dbReference type="EMBL" id="NVUL01000070">
    <property type="protein sequence ID" value="PCI75656.1"/>
    <property type="molecule type" value="Genomic_DNA"/>
</dbReference>
<accession>A0A2A4WZJ6</accession>
<proteinExistence type="predicted"/>
<feature type="transmembrane region" description="Helical" evidence="1">
    <location>
        <begin position="141"/>
        <end position="163"/>
    </location>
</feature>
<feature type="transmembrane region" description="Helical" evidence="1">
    <location>
        <begin position="101"/>
        <end position="120"/>
    </location>
</feature>
<evidence type="ECO:0000259" key="2">
    <source>
        <dbReference type="Pfam" id="PF20349"/>
    </source>
</evidence>
<gene>
    <name evidence="3" type="ORF">COB20_12365</name>
</gene>
<sequence>MINELIYDFAIWLDDSAWSTLLHESYYMYNWVESIHVLTLVVCLGMLFMIDLRMLGYALPNVPASNIARRLNMPMLIGFAIMFITGILLFYAVPVRTSQSVWFRVKMILLVACAVNAYLFHRRMNESVSSWDHDTKAPDRIRFGAIFSLGFWSLVVICGRLVAYDWFDCEYTDSDNFSQLLSGCIAGQERF</sequence>
<dbReference type="Pfam" id="PF20349">
    <property type="entry name" value="DUF6644"/>
    <property type="match status" value="1"/>
</dbReference>
<feature type="transmembrane region" description="Helical" evidence="1">
    <location>
        <begin position="71"/>
        <end position="95"/>
    </location>
</feature>
<keyword evidence="1" id="KW-1133">Transmembrane helix</keyword>
<comment type="caution">
    <text evidence="3">The sequence shown here is derived from an EMBL/GenBank/DDBJ whole genome shotgun (WGS) entry which is preliminary data.</text>
</comment>
<name>A0A2A4WZJ6_9GAMM</name>
<reference evidence="4" key="1">
    <citation type="submission" date="2017-08" db="EMBL/GenBank/DDBJ databases">
        <title>A dynamic microbial community with high functional redundancy inhabits the cold, oxic subseafloor aquifer.</title>
        <authorList>
            <person name="Tully B.J."/>
            <person name="Wheat C.G."/>
            <person name="Glazer B.T."/>
            <person name="Huber J.A."/>
        </authorList>
    </citation>
    <scope>NUCLEOTIDE SEQUENCE [LARGE SCALE GENOMIC DNA]</scope>
</reference>